<dbReference type="OrthoDB" id="5829321at2"/>
<organism evidence="1 2">
    <name type="scientific">Photobacterium sanctipauli</name>
    <dbReference type="NCBI Taxonomy" id="1342794"/>
    <lineage>
        <taxon>Bacteria</taxon>
        <taxon>Pseudomonadati</taxon>
        <taxon>Pseudomonadota</taxon>
        <taxon>Gammaproteobacteria</taxon>
        <taxon>Vibrionales</taxon>
        <taxon>Vibrionaceae</taxon>
        <taxon>Photobacterium</taxon>
    </lineage>
</organism>
<sequence length="65" mass="7411">MSKLKSTIQSLVETTRRDCLATIVNGYKADYRGHWQALGYQSKDELEQDLAASESRKQAKQHLTL</sequence>
<dbReference type="EMBL" id="PYMA01000001">
    <property type="protein sequence ID" value="PSW21998.1"/>
    <property type="molecule type" value="Genomic_DNA"/>
</dbReference>
<comment type="caution">
    <text evidence="1">The sequence shown here is derived from an EMBL/GenBank/DDBJ whole genome shotgun (WGS) entry which is preliminary data.</text>
</comment>
<accession>A0A2T3P0J6</accession>
<dbReference type="RefSeq" id="WP_036825002.1">
    <property type="nucleotide sequence ID" value="NZ_JGVO01000594.1"/>
</dbReference>
<evidence type="ECO:0000313" key="1">
    <source>
        <dbReference type="EMBL" id="PSW21998.1"/>
    </source>
</evidence>
<dbReference type="Proteomes" id="UP000241771">
    <property type="component" value="Unassembled WGS sequence"/>
</dbReference>
<gene>
    <name evidence="1" type="ORF">C9I98_01675</name>
</gene>
<dbReference type="AlphaFoldDB" id="A0A2T3P0J6"/>
<keyword evidence="2" id="KW-1185">Reference proteome</keyword>
<evidence type="ECO:0000313" key="2">
    <source>
        <dbReference type="Proteomes" id="UP000241771"/>
    </source>
</evidence>
<proteinExistence type="predicted"/>
<protein>
    <submittedName>
        <fullName evidence="1">Uncharacterized protein</fullName>
    </submittedName>
</protein>
<name>A0A2T3P0J6_9GAMM</name>
<reference evidence="1 2" key="1">
    <citation type="submission" date="2018-01" db="EMBL/GenBank/DDBJ databases">
        <title>Whole genome sequencing of Histamine producing bacteria.</title>
        <authorList>
            <person name="Butler K."/>
        </authorList>
    </citation>
    <scope>NUCLEOTIDE SEQUENCE [LARGE SCALE GENOMIC DNA]</scope>
    <source>
        <strain evidence="1 2">DSM 100436</strain>
    </source>
</reference>